<proteinExistence type="predicted"/>
<dbReference type="AlphaFoldDB" id="A0A4P9X0L4"/>
<evidence type="ECO:0000256" key="1">
    <source>
        <dbReference type="SAM" id="MobiDB-lite"/>
    </source>
</evidence>
<evidence type="ECO:0000313" key="2">
    <source>
        <dbReference type="EMBL" id="RKO98522.1"/>
    </source>
</evidence>
<gene>
    <name evidence="2" type="ORF">CXG81DRAFT_28663</name>
</gene>
<dbReference type="Proteomes" id="UP000274922">
    <property type="component" value="Unassembled WGS sequence"/>
</dbReference>
<name>A0A4P9X0L4_9FUNG</name>
<evidence type="ECO:0000313" key="3">
    <source>
        <dbReference type="Proteomes" id="UP000274922"/>
    </source>
</evidence>
<feature type="region of interest" description="Disordered" evidence="1">
    <location>
        <begin position="1"/>
        <end position="31"/>
    </location>
</feature>
<protein>
    <submittedName>
        <fullName evidence="2">Uncharacterized protein</fullName>
    </submittedName>
</protein>
<accession>A0A4P9X0L4</accession>
<feature type="compositionally biased region" description="Low complexity" evidence="1">
    <location>
        <begin position="1"/>
        <end position="18"/>
    </location>
</feature>
<dbReference type="PRINTS" id="PR00833">
    <property type="entry name" value="POAALLERGEN"/>
</dbReference>
<sequence length="116" mass="11196">MTTAARAAPLPSAAAALPSPTPSPSTPHPAAAVTERYAAAGRVATHALHTLLLVLGLPIPDPIDGDDAAVADAAAAAAAAAATTAAHSAGDTHPVGLTLLELCELGDRVLRDAGAA</sequence>
<organism evidence="2 3">
    <name type="scientific">Caulochytrium protostelioides</name>
    <dbReference type="NCBI Taxonomy" id="1555241"/>
    <lineage>
        <taxon>Eukaryota</taxon>
        <taxon>Fungi</taxon>
        <taxon>Fungi incertae sedis</taxon>
        <taxon>Chytridiomycota</taxon>
        <taxon>Chytridiomycota incertae sedis</taxon>
        <taxon>Chytridiomycetes</taxon>
        <taxon>Caulochytriales</taxon>
        <taxon>Caulochytriaceae</taxon>
        <taxon>Caulochytrium</taxon>
    </lineage>
</organism>
<keyword evidence="3" id="KW-1185">Reference proteome</keyword>
<dbReference type="EMBL" id="ML014413">
    <property type="protein sequence ID" value="RKO98522.1"/>
    <property type="molecule type" value="Genomic_DNA"/>
</dbReference>
<reference evidence="3" key="1">
    <citation type="journal article" date="2018" name="Nat. Microbiol.">
        <title>Leveraging single-cell genomics to expand the fungal tree of life.</title>
        <authorList>
            <person name="Ahrendt S.R."/>
            <person name="Quandt C.A."/>
            <person name="Ciobanu D."/>
            <person name="Clum A."/>
            <person name="Salamov A."/>
            <person name="Andreopoulos B."/>
            <person name="Cheng J.F."/>
            <person name="Woyke T."/>
            <person name="Pelin A."/>
            <person name="Henrissat B."/>
            <person name="Reynolds N.K."/>
            <person name="Benny G.L."/>
            <person name="Smith M.E."/>
            <person name="James T.Y."/>
            <person name="Grigoriev I.V."/>
        </authorList>
    </citation>
    <scope>NUCLEOTIDE SEQUENCE [LARGE SCALE GENOMIC DNA]</scope>
    <source>
        <strain evidence="3">ATCC 52028</strain>
    </source>
</reference>
<feature type="non-terminal residue" evidence="2">
    <location>
        <position position="116"/>
    </location>
</feature>